<feature type="transmembrane region" description="Helical" evidence="1">
    <location>
        <begin position="187"/>
        <end position="205"/>
    </location>
</feature>
<dbReference type="Proteomes" id="UP001153954">
    <property type="component" value="Unassembled WGS sequence"/>
</dbReference>
<dbReference type="InterPro" id="IPR002656">
    <property type="entry name" value="Acyl_transf_3_dom"/>
</dbReference>
<dbReference type="AlphaFoldDB" id="A0AAU9TU62"/>
<feature type="transmembrane region" description="Helical" evidence="1">
    <location>
        <begin position="35"/>
        <end position="57"/>
    </location>
</feature>
<evidence type="ECO:0000256" key="1">
    <source>
        <dbReference type="SAM" id="Phobius"/>
    </source>
</evidence>
<sequence length="536" mass="61334">MNGLLRYKLLFQAEILAVQFCNTPETVYTNPSTGIFNIVILSLLVITILATLIQVFGGRCTGFSENKFILAFSLKRNWQILTRIKSEKEFDHRTKDLLCLEGIRFLGTLGVIFTHTSITYVYSYIDNPEYIEHMFDQLSAKVAFNTPLWMQVFFSISGFLTTYFCLIYSETNKLSILKCILAILHRYIRLTPVALFALWFTMTWYPRLGAGPQWAWLIQREAVDCTERWWYHAIYVHNYLPLGKYCMGHTWYLAVDMQLHVLGLVLLFIFLRWRSSVKPIIFVLLIGSTIATGLVVHFFNLTPIITSQAPQIVNNMFKDSRNLTILYLPLWMNLSGYLLGIATAFIFYHHQINGYKLSEAKWFRLAFHSSLPLAGAVSLAGVAFLAERAPPRWAAATYSALDRGLIALGFCVFLLGCISRCHSILRDALLWRGFQVIGRLTYSVFIVHFIIMRIIVACNTQIGHVSAYSMICLLVVGIVLSYIVAIPIYLFIEMPSIQLWKALTRSDNKKENTNQQQSSTKLDIVTSRHNTEQVVA</sequence>
<feature type="transmembrane region" description="Helical" evidence="1">
    <location>
        <begin position="251"/>
        <end position="273"/>
    </location>
</feature>
<gene>
    <name evidence="3" type="ORF">EEDITHA_LOCUS5205</name>
</gene>
<feature type="transmembrane region" description="Helical" evidence="1">
    <location>
        <begin position="405"/>
        <end position="425"/>
    </location>
</feature>
<feature type="transmembrane region" description="Helical" evidence="1">
    <location>
        <begin position="468"/>
        <end position="492"/>
    </location>
</feature>
<evidence type="ECO:0000259" key="2">
    <source>
        <dbReference type="Pfam" id="PF01757"/>
    </source>
</evidence>
<dbReference type="InterPro" id="IPR052728">
    <property type="entry name" value="O2_lipid_transport_reg"/>
</dbReference>
<evidence type="ECO:0000313" key="3">
    <source>
        <dbReference type="EMBL" id="CAH2089115.1"/>
    </source>
</evidence>
<proteinExistence type="predicted"/>
<evidence type="ECO:0000313" key="4">
    <source>
        <dbReference type="Proteomes" id="UP001153954"/>
    </source>
</evidence>
<dbReference type="EMBL" id="CAKOGL010000008">
    <property type="protein sequence ID" value="CAH2089115.1"/>
    <property type="molecule type" value="Genomic_DNA"/>
</dbReference>
<protein>
    <recommendedName>
        <fullName evidence="2">Acyltransferase 3 domain-containing protein</fullName>
    </recommendedName>
</protein>
<keyword evidence="1" id="KW-1133">Transmembrane helix</keyword>
<feature type="transmembrane region" description="Helical" evidence="1">
    <location>
        <begin position="437"/>
        <end position="456"/>
    </location>
</feature>
<feature type="domain" description="Acyltransferase 3" evidence="2">
    <location>
        <begin position="99"/>
        <end position="489"/>
    </location>
</feature>
<organism evidence="3 4">
    <name type="scientific">Euphydryas editha</name>
    <name type="common">Edith's checkerspot</name>
    <dbReference type="NCBI Taxonomy" id="104508"/>
    <lineage>
        <taxon>Eukaryota</taxon>
        <taxon>Metazoa</taxon>
        <taxon>Ecdysozoa</taxon>
        <taxon>Arthropoda</taxon>
        <taxon>Hexapoda</taxon>
        <taxon>Insecta</taxon>
        <taxon>Pterygota</taxon>
        <taxon>Neoptera</taxon>
        <taxon>Endopterygota</taxon>
        <taxon>Lepidoptera</taxon>
        <taxon>Glossata</taxon>
        <taxon>Ditrysia</taxon>
        <taxon>Papilionoidea</taxon>
        <taxon>Nymphalidae</taxon>
        <taxon>Nymphalinae</taxon>
        <taxon>Euphydryas</taxon>
    </lineage>
</organism>
<keyword evidence="4" id="KW-1185">Reference proteome</keyword>
<feature type="transmembrane region" description="Helical" evidence="1">
    <location>
        <begin position="325"/>
        <end position="350"/>
    </location>
</feature>
<dbReference type="GO" id="GO:0016747">
    <property type="term" value="F:acyltransferase activity, transferring groups other than amino-acyl groups"/>
    <property type="evidence" value="ECO:0007669"/>
    <property type="project" value="InterPro"/>
</dbReference>
<feature type="transmembrane region" description="Helical" evidence="1">
    <location>
        <begin position="362"/>
        <end position="385"/>
    </location>
</feature>
<keyword evidence="1" id="KW-0812">Transmembrane</keyword>
<reference evidence="3" key="1">
    <citation type="submission" date="2022-03" db="EMBL/GenBank/DDBJ databases">
        <authorList>
            <person name="Tunstrom K."/>
        </authorList>
    </citation>
    <scope>NUCLEOTIDE SEQUENCE</scope>
</reference>
<comment type="caution">
    <text evidence="3">The sequence shown here is derived from an EMBL/GenBank/DDBJ whole genome shotgun (WGS) entry which is preliminary data.</text>
</comment>
<accession>A0AAU9TU62</accession>
<dbReference type="Pfam" id="PF01757">
    <property type="entry name" value="Acyl_transf_3"/>
    <property type="match status" value="1"/>
</dbReference>
<name>A0AAU9TU62_EUPED</name>
<dbReference type="PANTHER" id="PTHR11161:SF22">
    <property type="entry name" value="ACYLTRANSFERASE 3 DOMAIN-CONTAINING PROTEIN-RELATED"/>
    <property type="match status" value="1"/>
</dbReference>
<dbReference type="PANTHER" id="PTHR11161">
    <property type="entry name" value="O-ACYLTRANSFERASE"/>
    <property type="match status" value="1"/>
</dbReference>
<feature type="transmembrane region" description="Helical" evidence="1">
    <location>
        <begin position="103"/>
        <end position="125"/>
    </location>
</feature>
<feature type="transmembrane region" description="Helical" evidence="1">
    <location>
        <begin position="148"/>
        <end position="166"/>
    </location>
</feature>
<feature type="transmembrane region" description="Helical" evidence="1">
    <location>
        <begin position="280"/>
        <end position="305"/>
    </location>
</feature>
<keyword evidence="1" id="KW-0472">Membrane</keyword>